<keyword evidence="3" id="KW-1185">Reference proteome</keyword>
<dbReference type="InterPro" id="IPR036291">
    <property type="entry name" value="NAD(P)-bd_dom_sf"/>
</dbReference>
<protein>
    <submittedName>
        <fullName evidence="2">NAD(P)H-binding protein</fullName>
    </submittedName>
</protein>
<name>A0A6I4NZ46_9MICO</name>
<dbReference type="Gene3D" id="3.40.50.720">
    <property type="entry name" value="NAD(P)-binding Rossmann-like Domain"/>
    <property type="match status" value="1"/>
</dbReference>
<dbReference type="InterPro" id="IPR051606">
    <property type="entry name" value="Polyketide_Oxido-like"/>
</dbReference>
<gene>
    <name evidence="2" type="ORF">GB864_12845</name>
</gene>
<dbReference type="SUPFAM" id="SSF51735">
    <property type="entry name" value="NAD(P)-binding Rossmann-fold domains"/>
    <property type="match status" value="1"/>
</dbReference>
<feature type="domain" description="NAD(P)-binding" evidence="1">
    <location>
        <begin position="2"/>
        <end position="183"/>
    </location>
</feature>
<accession>A0A6I4NZ46</accession>
<dbReference type="Pfam" id="PF13460">
    <property type="entry name" value="NAD_binding_10"/>
    <property type="match status" value="1"/>
</dbReference>
<dbReference type="GO" id="GO:0004074">
    <property type="term" value="F:biliverdin reductase [NAD(P)H] activity"/>
    <property type="evidence" value="ECO:0007669"/>
    <property type="project" value="TreeGrafter"/>
</dbReference>
<reference evidence="2 3" key="1">
    <citation type="submission" date="2019-12" db="EMBL/GenBank/DDBJ databases">
        <authorList>
            <person name="Kim Y.S."/>
        </authorList>
    </citation>
    <scope>NUCLEOTIDE SEQUENCE [LARGE SCALE GENOMIC DNA]</scope>
    <source>
        <strain evidence="2 3">MMS17-SY077</strain>
    </source>
</reference>
<evidence type="ECO:0000259" key="1">
    <source>
        <dbReference type="Pfam" id="PF13460"/>
    </source>
</evidence>
<dbReference type="GO" id="GO:0042602">
    <property type="term" value="F:riboflavin reductase (NADPH) activity"/>
    <property type="evidence" value="ECO:0007669"/>
    <property type="project" value="TreeGrafter"/>
</dbReference>
<dbReference type="PANTHER" id="PTHR43355:SF2">
    <property type="entry name" value="FLAVIN REDUCTASE (NADPH)"/>
    <property type="match status" value="1"/>
</dbReference>
<comment type="caution">
    <text evidence="2">The sequence shown here is derived from an EMBL/GenBank/DDBJ whole genome shotgun (WGS) entry which is preliminary data.</text>
</comment>
<dbReference type="AlphaFoldDB" id="A0A6I4NZ46"/>
<proteinExistence type="predicted"/>
<dbReference type="InterPro" id="IPR016040">
    <property type="entry name" value="NAD(P)-bd_dom"/>
</dbReference>
<dbReference type="PANTHER" id="PTHR43355">
    <property type="entry name" value="FLAVIN REDUCTASE (NADPH)"/>
    <property type="match status" value="1"/>
</dbReference>
<evidence type="ECO:0000313" key="3">
    <source>
        <dbReference type="Proteomes" id="UP000438182"/>
    </source>
</evidence>
<evidence type="ECO:0000313" key="2">
    <source>
        <dbReference type="EMBL" id="MWB99431.1"/>
    </source>
</evidence>
<dbReference type="Proteomes" id="UP000438182">
    <property type="component" value="Unassembled WGS sequence"/>
</dbReference>
<organism evidence="2 3">
    <name type="scientific">Agromyces seonyuensis</name>
    <dbReference type="NCBI Taxonomy" id="2662446"/>
    <lineage>
        <taxon>Bacteria</taxon>
        <taxon>Bacillati</taxon>
        <taxon>Actinomycetota</taxon>
        <taxon>Actinomycetes</taxon>
        <taxon>Micrococcales</taxon>
        <taxon>Microbacteriaceae</taxon>
        <taxon>Agromyces</taxon>
    </lineage>
</organism>
<dbReference type="EMBL" id="WSTA01000060">
    <property type="protein sequence ID" value="MWB99431.1"/>
    <property type="molecule type" value="Genomic_DNA"/>
</dbReference>
<sequence>MDNALSDGHTVTVAARDPAAIAAANPLPAAARVIATDVRDAASVVRAMQGHDAGILAVSTPARKPDSLYSSAARNIVEGAAKTELSRLVAISSGGVRQDDPALPFWYRKFLIPFVMKDLYDDMGEMEAAIRASALDWTIVRASYLRDEPARSSYRAMDGATPRGGWKLARADLARFTTDQLRDGRWSRRTPTLAE</sequence>